<evidence type="ECO:0000313" key="4">
    <source>
        <dbReference type="Proteomes" id="UP000070412"/>
    </source>
</evidence>
<feature type="transmembrane region" description="Helical" evidence="1">
    <location>
        <begin position="7"/>
        <end position="27"/>
    </location>
</feature>
<name>A0A834R2R1_SARSC</name>
<reference evidence="2" key="2">
    <citation type="submission" date="2020-01" db="EMBL/GenBank/DDBJ databases">
        <authorList>
            <person name="Korhonen P.K.K."/>
            <person name="Guangxu M.G."/>
            <person name="Wang T.W."/>
            <person name="Stroehlein A.J.S."/>
            <person name="Young N.D."/>
            <person name="Ang C.-S.A."/>
            <person name="Fernando D.W.F."/>
            <person name="Lu H.L."/>
            <person name="Taylor S.T."/>
            <person name="Ehtesham M.E.M."/>
            <person name="Najaraj S.H.N."/>
            <person name="Harsha G.H.G."/>
            <person name="Madugundu A.M."/>
            <person name="Renuse S.R."/>
            <person name="Holt D.H."/>
            <person name="Pandey A.P."/>
            <person name="Papenfuss A.P."/>
            <person name="Gasser R.B.G."/>
            <person name="Fischer K.F."/>
        </authorList>
    </citation>
    <scope>NUCLEOTIDE SEQUENCE</scope>
    <source>
        <strain evidence="2">SSS_KF_BRIS2020</strain>
    </source>
</reference>
<reference evidence="4" key="1">
    <citation type="journal article" date="2020" name="PLoS Negl. Trop. Dis.">
        <title>High-quality nuclear genome for Sarcoptes scabiei-A critical resource for a neglected parasite.</title>
        <authorList>
            <person name="Korhonen P.K."/>
            <person name="Gasser R.B."/>
            <person name="Ma G."/>
            <person name="Wang T."/>
            <person name="Stroehlein A.J."/>
            <person name="Young N.D."/>
            <person name="Ang C.S."/>
            <person name="Fernando D.D."/>
            <person name="Lu H.C."/>
            <person name="Taylor S."/>
            <person name="Reynolds S.L."/>
            <person name="Mofiz E."/>
            <person name="Najaraj S.H."/>
            <person name="Gowda H."/>
            <person name="Madugundu A."/>
            <person name="Renuse S."/>
            <person name="Holt D."/>
            <person name="Pandey A."/>
            <person name="Papenfuss A.T."/>
            <person name="Fischer K."/>
        </authorList>
    </citation>
    <scope>NUCLEOTIDE SEQUENCE [LARGE SCALE GENOMIC DNA]</scope>
</reference>
<keyword evidence="1" id="KW-0472">Membrane</keyword>
<dbReference type="AlphaFoldDB" id="A0A834R2R1"/>
<evidence type="ECO:0000313" key="2">
    <source>
        <dbReference type="EMBL" id="KAF7489819.1"/>
    </source>
</evidence>
<reference evidence="3" key="3">
    <citation type="submission" date="2022-06" db="UniProtKB">
        <authorList>
            <consortium name="EnsemblMetazoa"/>
        </authorList>
    </citation>
    <scope>IDENTIFICATION</scope>
</reference>
<proteinExistence type="predicted"/>
<protein>
    <submittedName>
        <fullName evidence="2 3">Uncharacterized protein</fullName>
    </submittedName>
</protein>
<feature type="transmembrane region" description="Helical" evidence="1">
    <location>
        <begin position="473"/>
        <end position="495"/>
    </location>
</feature>
<gene>
    <name evidence="2" type="ORF">SSS_4344</name>
</gene>
<sequence>MFTLDNFVLNCNLCRIFLLLLLIISIFDGKIDSEQKVSNDQLKSIGINQFDRSTLLTRPSVECYEIKFDQTKNRLEFIENLKAKCYLNAAVDRSKQFTTYFLRIKTSTITDYLKLEWKICGQNSNEVLVFDEISSRILGGSSNSTVLNCSDSETIIGDSNQLRLEFTGADLQNSKKEWRIDGNQIRMKLKNQNRNELIFKLELRIESVPFQVKEIETNRNGLIKIDPYEPNTVWTFSVNKTTDSIDDGILFKIGILIEIEYLRLDFDRNDYLMIGPGSNGKFWVQSKSQMIAKDVDPIENLRFYVHTETAFIRIVTHNSLKKIDKIFRAKWHPPSTPVRRPKNADQPSRMKSSSMQLCFQEDCNRWNSETRNKFLKEFVHCLNTYLIDHEPNANILIDSESILIFDIQNEIDPKGHKTCQMNIAVSNPYNPLLPLIDSVSLHKMYFGGDRIHQRKIIYGTKVVTDCSQPQLTYWKIVTPILVIIGVSSLITLTFWSQFIWN</sequence>
<keyword evidence="1" id="KW-0812">Transmembrane</keyword>
<dbReference type="Proteomes" id="UP000070412">
    <property type="component" value="Unassembled WGS sequence"/>
</dbReference>
<accession>A0A834R2R1</accession>
<keyword evidence="1" id="KW-1133">Transmembrane helix</keyword>
<dbReference type="EnsemblMetazoa" id="SSS_4344s_mrna">
    <property type="protein sequence ID" value="KAF7489819.1"/>
    <property type="gene ID" value="SSS_4344"/>
</dbReference>
<evidence type="ECO:0000313" key="3">
    <source>
        <dbReference type="EnsemblMetazoa" id="KAF7489819.1"/>
    </source>
</evidence>
<organism evidence="2">
    <name type="scientific">Sarcoptes scabiei</name>
    <name type="common">Itch mite</name>
    <name type="synonym">Acarus scabiei</name>
    <dbReference type="NCBI Taxonomy" id="52283"/>
    <lineage>
        <taxon>Eukaryota</taxon>
        <taxon>Metazoa</taxon>
        <taxon>Ecdysozoa</taxon>
        <taxon>Arthropoda</taxon>
        <taxon>Chelicerata</taxon>
        <taxon>Arachnida</taxon>
        <taxon>Acari</taxon>
        <taxon>Acariformes</taxon>
        <taxon>Sarcoptiformes</taxon>
        <taxon>Astigmata</taxon>
        <taxon>Psoroptidia</taxon>
        <taxon>Sarcoptoidea</taxon>
        <taxon>Sarcoptidae</taxon>
        <taxon>Sarcoptinae</taxon>
        <taxon>Sarcoptes</taxon>
    </lineage>
</organism>
<dbReference type="EMBL" id="WVUK01000063">
    <property type="protein sequence ID" value="KAF7489819.1"/>
    <property type="molecule type" value="Genomic_DNA"/>
</dbReference>
<evidence type="ECO:0000256" key="1">
    <source>
        <dbReference type="SAM" id="Phobius"/>
    </source>
</evidence>
<dbReference type="OrthoDB" id="6497380at2759"/>
<keyword evidence="4" id="KW-1185">Reference proteome</keyword>